<organism evidence="2 3">
    <name type="scientific">Cyphellophora attinorum</name>
    <dbReference type="NCBI Taxonomy" id="1664694"/>
    <lineage>
        <taxon>Eukaryota</taxon>
        <taxon>Fungi</taxon>
        <taxon>Dikarya</taxon>
        <taxon>Ascomycota</taxon>
        <taxon>Pezizomycotina</taxon>
        <taxon>Eurotiomycetes</taxon>
        <taxon>Chaetothyriomycetidae</taxon>
        <taxon>Chaetothyriales</taxon>
        <taxon>Cyphellophoraceae</taxon>
        <taxon>Cyphellophora</taxon>
    </lineage>
</organism>
<dbReference type="EMBL" id="LFJN01000021">
    <property type="protein sequence ID" value="KPI37926.1"/>
    <property type="molecule type" value="Genomic_DNA"/>
</dbReference>
<dbReference type="VEuPathDB" id="FungiDB:AB675_3111"/>
<reference evidence="2 3" key="1">
    <citation type="submission" date="2015-06" db="EMBL/GenBank/DDBJ databases">
        <title>Draft genome of the ant-associated black yeast Phialophora attae CBS 131958.</title>
        <authorList>
            <person name="Moreno L.F."/>
            <person name="Stielow B.J."/>
            <person name="de Hoog S."/>
            <person name="Vicente V.A."/>
            <person name="Weiss V.A."/>
            <person name="de Vries M."/>
            <person name="Cruz L.M."/>
            <person name="Souza E.M."/>
        </authorList>
    </citation>
    <scope>NUCLEOTIDE SEQUENCE [LARGE SCALE GENOMIC DNA]</scope>
    <source>
        <strain evidence="2 3">CBS 131958</strain>
    </source>
</reference>
<protein>
    <submittedName>
        <fullName evidence="2">Uncharacterized protein</fullName>
    </submittedName>
</protein>
<feature type="region of interest" description="Disordered" evidence="1">
    <location>
        <begin position="98"/>
        <end position="117"/>
    </location>
</feature>
<evidence type="ECO:0000313" key="3">
    <source>
        <dbReference type="Proteomes" id="UP000038010"/>
    </source>
</evidence>
<feature type="compositionally biased region" description="Polar residues" evidence="1">
    <location>
        <begin position="147"/>
        <end position="179"/>
    </location>
</feature>
<feature type="region of interest" description="Disordered" evidence="1">
    <location>
        <begin position="136"/>
        <end position="184"/>
    </location>
</feature>
<dbReference type="Proteomes" id="UP000038010">
    <property type="component" value="Unassembled WGS sequence"/>
</dbReference>
<comment type="caution">
    <text evidence="2">The sequence shown here is derived from an EMBL/GenBank/DDBJ whole genome shotgun (WGS) entry which is preliminary data.</text>
</comment>
<evidence type="ECO:0000313" key="2">
    <source>
        <dbReference type="EMBL" id="KPI37926.1"/>
    </source>
</evidence>
<dbReference type="GeneID" id="28735017"/>
<dbReference type="RefSeq" id="XP_017997889.1">
    <property type="nucleotide sequence ID" value="XM_018143137.1"/>
</dbReference>
<gene>
    <name evidence="2" type="ORF">AB675_3111</name>
</gene>
<evidence type="ECO:0000256" key="1">
    <source>
        <dbReference type="SAM" id="MobiDB-lite"/>
    </source>
</evidence>
<dbReference type="AlphaFoldDB" id="A0A0N1H1F5"/>
<sequence>MDVVGQGCPTPGPSPGFLMPPPAWNDFGPLGVRCVPGDQHPNFREAARVVCDYDSDIFERLEYLALANLPIRLELSPGQFLNVCFSQSIWSRLREQRGETLDPGNDGDQDMSGSESVSARCVQSRSGLLARLHPLQSPTLMLPDPSRSPTSASSDNAEASSRGRSPSVASQGSDMNSIPRTRRAKSFTGRVYRCPVPERDCKHAAFSRLQNCKNHVVREHSWFIENHPHWEMQIQNHSDAQRRGPTSPLSAPHTPAQEYLSGHAAAGPSFASSAVGLPAEFIVHGIPRLQIDDTHVISEQRNTRGRLRSRSEATPQQRIAAVSQPPGDKYGLAETYGALQHVWDKEFENFVNWNGFQGG</sequence>
<name>A0A0N1H1F5_9EURO</name>
<accession>A0A0N1H1F5</accession>
<keyword evidence="3" id="KW-1185">Reference proteome</keyword>
<proteinExistence type="predicted"/>